<proteinExistence type="predicted"/>
<dbReference type="CDD" id="cd00338">
    <property type="entry name" value="Ser_Recombinase"/>
    <property type="match status" value="1"/>
</dbReference>
<accession>A0ABR6BGR1</accession>
<dbReference type="InterPro" id="IPR038109">
    <property type="entry name" value="DNA_bind_recomb_sf"/>
</dbReference>
<name>A0ABR6BGR1_9PSEU</name>
<dbReference type="SMART" id="SM00857">
    <property type="entry name" value="Resolvase"/>
    <property type="match status" value="1"/>
</dbReference>
<dbReference type="Proteomes" id="UP000517916">
    <property type="component" value="Unassembled WGS sequence"/>
</dbReference>
<dbReference type="SUPFAM" id="SSF53041">
    <property type="entry name" value="Resolvase-like"/>
    <property type="match status" value="1"/>
</dbReference>
<dbReference type="RefSeq" id="WP_318296269.1">
    <property type="nucleotide sequence ID" value="NZ_BAAABQ010000059.1"/>
</dbReference>
<evidence type="ECO:0000259" key="2">
    <source>
        <dbReference type="PROSITE" id="PS51737"/>
    </source>
</evidence>
<evidence type="ECO:0000313" key="4">
    <source>
        <dbReference type="Proteomes" id="UP000517916"/>
    </source>
</evidence>
<dbReference type="Gene3D" id="3.90.1750.20">
    <property type="entry name" value="Putative Large Serine Recombinase, Chain B, Domain 2"/>
    <property type="match status" value="1"/>
</dbReference>
<feature type="region of interest" description="Disordered" evidence="1">
    <location>
        <begin position="509"/>
        <end position="548"/>
    </location>
</feature>
<organism evidence="3 4">
    <name type="scientific">Kutzneria viridogrisea</name>
    <dbReference type="NCBI Taxonomy" id="47990"/>
    <lineage>
        <taxon>Bacteria</taxon>
        <taxon>Bacillati</taxon>
        <taxon>Actinomycetota</taxon>
        <taxon>Actinomycetes</taxon>
        <taxon>Pseudonocardiales</taxon>
        <taxon>Pseudonocardiaceae</taxon>
        <taxon>Kutzneria</taxon>
    </lineage>
</organism>
<dbReference type="InterPro" id="IPR050639">
    <property type="entry name" value="SSR_resolvase"/>
</dbReference>
<feature type="compositionally biased region" description="Basic residues" evidence="1">
    <location>
        <begin position="187"/>
        <end position="198"/>
    </location>
</feature>
<evidence type="ECO:0000256" key="1">
    <source>
        <dbReference type="SAM" id="MobiDB-lite"/>
    </source>
</evidence>
<evidence type="ECO:0000313" key="3">
    <source>
        <dbReference type="EMBL" id="MBA8925881.1"/>
    </source>
</evidence>
<keyword evidence="4" id="KW-1185">Reference proteome</keyword>
<sequence>MTVTELFPAHPLVTPEEQRGTRAVIYLRLSDLREDQLTADGTVESFEDREQQLRKLAARLGWTVVDVVQENDLARDKNGKSRGVSAFKRKRITLPDGSTAMRVVRPGFRKILDGMSAGRWNALLAEDLDRTMRDPRDLEDFIDIAESRKINARSMSGSLSFTDGGTDGEISMARIMVTMANKDSRNTSRRVREGKRRQAQAGRPNGGVRRFGFEPDGITIRPAEAEIIRDCSIRVLQIDQRTKKMTSLRSLAAELRAANVPTVTGAKWTSIALRAILLRPRNAGIMVHQGEEIGRAPWEAIVPEDTFRAVVGLLTDPSRTHNPGAPATWLGSGIYLCGVCDDGETTCNVKGGSVQAEDGTRSRDYRCKEHAHLKRKAAFVDALVCEAVIAELSRPDAIDLIPQIERSTVDLPALRAEATRIRANLDEMAADRARGLIDRAQLIAGTEAANKRLAEINDLLSLHTAPSPLTPLIGVEDVAAEWAAQPTSVQRAILDTLFEVTILPTSQRGHGFDPESVRIVPKAKRQAKRKATPQRRGSKTTLPEPLTA</sequence>
<dbReference type="PROSITE" id="PS51737">
    <property type="entry name" value="RECOMBINASE_DNA_BIND"/>
    <property type="match status" value="1"/>
</dbReference>
<dbReference type="InterPro" id="IPR036162">
    <property type="entry name" value="Resolvase-like_N_sf"/>
</dbReference>
<dbReference type="Pfam" id="PF00239">
    <property type="entry name" value="Resolvase"/>
    <property type="match status" value="1"/>
</dbReference>
<gene>
    <name evidence="3" type="ORF">BC739_003080</name>
</gene>
<dbReference type="Gene3D" id="3.40.50.1390">
    <property type="entry name" value="Resolvase, N-terminal catalytic domain"/>
    <property type="match status" value="1"/>
</dbReference>
<dbReference type="Pfam" id="PF07508">
    <property type="entry name" value="Recombinase"/>
    <property type="match status" value="1"/>
</dbReference>
<reference evidence="3 4" key="1">
    <citation type="submission" date="2020-08" db="EMBL/GenBank/DDBJ databases">
        <title>Genomic Encyclopedia of Archaeal and Bacterial Type Strains, Phase II (KMG-II): from individual species to whole genera.</title>
        <authorList>
            <person name="Goeker M."/>
        </authorList>
    </citation>
    <scope>NUCLEOTIDE SEQUENCE [LARGE SCALE GENOMIC DNA]</scope>
    <source>
        <strain evidence="3 4">DSM 43850</strain>
    </source>
</reference>
<dbReference type="EMBL" id="JACJID010000002">
    <property type="protein sequence ID" value="MBA8925881.1"/>
    <property type="molecule type" value="Genomic_DNA"/>
</dbReference>
<dbReference type="InterPro" id="IPR006119">
    <property type="entry name" value="Resolv_N"/>
</dbReference>
<protein>
    <submittedName>
        <fullName evidence="3">DNA invertase Pin-like site-specific DNA recombinase</fullName>
    </submittedName>
</protein>
<feature type="domain" description="Recombinase" evidence="2">
    <location>
        <begin position="210"/>
        <end position="320"/>
    </location>
</feature>
<dbReference type="PANTHER" id="PTHR30461:SF23">
    <property type="entry name" value="DNA RECOMBINASE-RELATED"/>
    <property type="match status" value="1"/>
</dbReference>
<dbReference type="PANTHER" id="PTHR30461">
    <property type="entry name" value="DNA-INVERTASE FROM LAMBDOID PROPHAGE"/>
    <property type="match status" value="1"/>
</dbReference>
<feature type="compositionally biased region" description="Basic residues" evidence="1">
    <location>
        <begin position="521"/>
        <end position="538"/>
    </location>
</feature>
<feature type="region of interest" description="Disordered" evidence="1">
    <location>
        <begin position="183"/>
        <end position="214"/>
    </location>
</feature>
<dbReference type="InterPro" id="IPR011109">
    <property type="entry name" value="DNA_bind_recombinase_dom"/>
</dbReference>
<comment type="caution">
    <text evidence="3">The sequence shown here is derived from an EMBL/GenBank/DDBJ whole genome shotgun (WGS) entry which is preliminary data.</text>
</comment>